<reference evidence="2 4" key="3">
    <citation type="submission" date="2020-11" db="EMBL/GenBank/DDBJ databases">
        <title>Closed and high quality bacterial genomes of the OMM12 community.</title>
        <authorList>
            <person name="Marbouty M."/>
            <person name="Lamy-Besnier Q."/>
            <person name="Debarbieux L."/>
            <person name="Koszul R."/>
        </authorList>
    </citation>
    <scope>NUCLEOTIDE SEQUENCE [LARGE SCALE GENOMIC DNA]</scope>
    <source>
        <strain evidence="2 4">KB18</strain>
    </source>
</reference>
<dbReference type="RefSeq" id="WP_066538610.1">
    <property type="nucleotide sequence ID" value="NZ_CP021422.1"/>
</dbReference>
<dbReference type="Proteomes" id="UP000196710">
    <property type="component" value="Chromosome"/>
</dbReference>
<reference evidence="3" key="2">
    <citation type="submission" date="2017-05" db="EMBL/GenBank/DDBJ databases">
        <title>Improved OligoMM genomes.</title>
        <authorList>
            <person name="Garzetti D."/>
        </authorList>
    </citation>
    <scope>NUCLEOTIDE SEQUENCE [LARGE SCALE GENOMIC DNA]</scope>
    <source>
        <strain evidence="3">KB18</strain>
    </source>
</reference>
<dbReference type="AlphaFoldDB" id="A0A1Z2XUI5"/>
<dbReference type="EMBL" id="CP021422">
    <property type="protein sequence ID" value="ASB42116.1"/>
    <property type="molecule type" value="Genomic_DNA"/>
</dbReference>
<proteinExistence type="predicted"/>
<dbReference type="KEGG" id="amur:ADH66_16470"/>
<evidence type="ECO:0000313" key="3">
    <source>
        <dbReference type="Proteomes" id="UP000196710"/>
    </source>
</evidence>
<reference evidence="1" key="1">
    <citation type="journal article" date="2017" name="Genome Announc.">
        <title>High-Quality Whole-Genome Sequences of the Oligo-Mouse-Microbiota Bacterial Community.</title>
        <authorList>
            <person name="Garzetti D."/>
            <person name="Brugiroux S."/>
            <person name="Bunk B."/>
            <person name="Pukall R."/>
            <person name="McCoy K.D."/>
            <person name="Macpherson A.J."/>
            <person name="Stecher B."/>
        </authorList>
    </citation>
    <scope>NUCLEOTIDE SEQUENCE</scope>
    <source>
        <strain evidence="1">KB18</strain>
    </source>
</reference>
<evidence type="ECO:0000313" key="4">
    <source>
        <dbReference type="Proteomes" id="UP000596035"/>
    </source>
</evidence>
<sequence>MLELRETVHTLERTRDIEDQIALLQRLNDLLLTRFCVRLGEDIMLLPLWVEAYYYHPGRFEDASAHRSPRQKDRFGRLYIHSKGYGGADICLSMGEYYLSCLLKYSLINGEFLSQLGLRDFLKELCAKDPELGGRMVLSPLPDELRDHRPVFHSPRRGLGEGKFRWARLASLKGVGEYPFRYEQGFGKTRLLNERQ</sequence>
<dbReference type="Proteomes" id="UP000596035">
    <property type="component" value="Chromosome"/>
</dbReference>
<evidence type="ECO:0000313" key="2">
    <source>
        <dbReference type="EMBL" id="QQR31386.1"/>
    </source>
</evidence>
<name>A0A1Z2XUI5_9FIRM</name>
<keyword evidence="3" id="KW-1185">Reference proteome</keyword>
<protein>
    <submittedName>
        <fullName evidence="2">Uncharacterized protein</fullName>
    </submittedName>
</protein>
<accession>A0A1Z2XUI5</accession>
<organism evidence="2 4">
    <name type="scientific">Acutalibacter muris</name>
    <dbReference type="NCBI Taxonomy" id="1796620"/>
    <lineage>
        <taxon>Bacteria</taxon>
        <taxon>Bacillati</taxon>
        <taxon>Bacillota</taxon>
        <taxon>Clostridia</taxon>
        <taxon>Eubacteriales</taxon>
        <taxon>Acutalibacteraceae</taxon>
        <taxon>Acutalibacter</taxon>
    </lineage>
</organism>
<evidence type="ECO:0000313" key="1">
    <source>
        <dbReference type="EMBL" id="ASB42116.1"/>
    </source>
</evidence>
<gene>
    <name evidence="1" type="ORF">ADH66_16470</name>
    <name evidence="2" type="ORF">I5Q82_06860</name>
</gene>
<dbReference type="EMBL" id="CP065321">
    <property type="protein sequence ID" value="QQR31386.1"/>
    <property type="molecule type" value="Genomic_DNA"/>
</dbReference>